<feature type="domain" description="Acyl-CoA dehydrogenase/oxidase N-terminal" evidence="7">
    <location>
        <begin position="6"/>
        <end position="108"/>
    </location>
</feature>
<dbReference type="EMBL" id="BONY01000025">
    <property type="protein sequence ID" value="GIH06218.1"/>
    <property type="molecule type" value="Genomic_DNA"/>
</dbReference>
<dbReference type="CDD" id="cd00567">
    <property type="entry name" value="ACAD"/>
    <property type="match status" value="1"/>
</dbReference>
<dbReference type="GO" id="GO:0003995">
    <property type="term" value="F:acyl-CoA dehydrogenase activity"/>
    <property type="evidence" value="ECO:0007669"/>
    <property type="project" value="TreeGrafter"/>
</dbReference>
<dbReference type="InterPro" id="IPR009100">
    <property type="entry name" value="AcylCoA_DH/oxidase_NM_dom_sf"/>
</dbReference>
<evidence type="ECO:0000313" key="9">
    <source>
        <dbReference type="Proteomes" id="UP000612899"/>
    </source>
</evidence>
<keyword evidence="9" id="KW-1185">Reference proteome</keyword>
<dbReference type="InterPro" id="IPR036250">
    <property type="entry name" value="AcylCo_DH-like_C"/>
</dbReference>
<dbReference type="RefSeq" id="WP_203910039.1">
    <property type="nucleotide sequence ID" value="NZ_BONY01000025.1"/>
</dbReference>
<evidence type="ECO:0000256" key="1">
    <source>
        <dbReference type="ARBA" id="ARBA00001974"/>
    </source>
</evidence>
<evidence type="ECO:0000256" key="3">
    <source>
        <dbReference type="ARBA" id="ARBA00022630"/>
    </source>
</evidence>
<dbReference type="PANTHER" id="PTHR43884:SF20">
    <property type="entry name" value="ACYL-COA DEHYDROGENASE FADE28"/>
    <property type="match status" value="1"/>
</dbReference>
<proteinExistence type="inferred from homology"/>
<keyword evidence="5" id="KW-0560">Oxidoreductase</keyword>
<comment type="similarity">
    <text evidence="2">Belongs to the acyl-CoA dehydrogenase family.</text>
</comment>
<keyword evidence="4" id="KW-0274">FAD</keyword>
<dbReference type="InterPro" id="IPR046373">
    <property type="entry name" value="Acyl-CoA_Oxase/DH_mid-dom_sf"/>
</dbReference>
<gene>
    <name evidence="8" type="ORF">Rhe02_42850</name>
</gene>
<dbReference type="Pfam" id="PF00441">
    <property type="entry name" value="Acyl-CoA_dh_1"/>
    <property type="match status" value="1"/>
</dbReference>
<sequence>MDFTFTEAQQELSGLARRILADRVTPQRLRGLSEDRFDPSLWRELAGAGLLDAAELGLLDHCSILVEFGRAVAPVPYLSSIVVGASTLLRFGANDLHGMWARQAMAGELVITAALTTEGRPRAEKSGDGWVVNGTFTTVPAGNYARLFLVPVEDNVFLVFDDDAGVTVLRQELVDGDTEALLELNNVWVSGDRFLEGAAVIGWMTDRLTVGLCALQLGVVEKALEMTASYATSRVQFGRAIGTFQAVAQRLADAYIDVEAIRLTMWQAAWRLAEGLPCETEIATAKFWAADGGHRVAHTAVHVHGGVGIDIDFPIHRYFVAAKHYEFALGHATDQLLIIGNALRRG</sequence>
<dbReference type="Gene3D" id="1.10.540.10">
    <property type="entry name" value="Acyl-CoA dehydrogenase/oxidase, N-terminal domain"/>
    <property type="match status" value="1"/>
</dbReference>
<dbReference type="AlphaFoldDB" id="A0A8J3QAM6"/>
<reference evidence="8" key="1">
    <citation type="submission" date="2021-01" db="EMBL/GenBank/DDBJ databases">
        <title>Whole genome shotgun sequence of Rhizocola hellebori NBRC 109834.</title>
        <authorList>
            <person name="Komaki H."/>
            <person name="Tamura T."/>
        </authorList>
    </citation>
    <scope>NUCLEOTIDE SEQUENCE</scope>
    <source>
        <strain evidence="8">NBRC 109834</strain>
    </source>
</reference>
<evidence type="ECO:0000256" key="4">
    <source>
        <dbReference type="ARBA" id="ARBA00022827"/>
    </source>
</evidence>
<evidence type="ECO:0000256" key="5">
    <source>
        <dbReference type="ARBA" id="ARBA00023002"/>
    </source>
</evidence>
<evidence type="ECO:0000313" key="8">
    <source>
        <dbReference type="EMBL" id="GIH06218.1"/>
    </source>
</evidence>
<protein>
    <submittedName>
        <fullName evidence="8">Putative acyl-CoA dehydrogenase</fullName>
    </submittedName>
</protein>
<dbReference type="InterPro" id="IPR009075">
    <property type="entry name" value="AcylCo_DH/oxidase_C"/>
</dbReference>
<dbReference type="InterPro" id="IPR037069">
    <property type="entry name" value="AcylCoA_DH/ox_N_sf"/>
</dbReference>
<keyword evidence="3" id="KW-0285">Flavoprotein</keyword>
<dbReference type="PANTHER" id="PTHR43884">
    <property type="entry name" value="ACYL-COA DEHYDROGENASE"/>
    <property type="match status" value="1"/>
</dbReference>
<dbReference type="Pfam" id="PF02771">
    <property type="entry name" value="Acyl-CoA_dh_N"/>
    <property type="match status" value="1"/>
</dbReference>
<dbReference type="GO" id="GO:0050660">
    <property type="term" value="F:flavin adenine dinucleotide binding"/>
    <property type="evidence" value="ECO:0007669"/>
    <property type="project" value="InterPro"/>
</dbReference>
<evidence type="ECO:0000256" key="2">
    <source>
        <dbReference type="ARBA" id="ARBA00009347"/>
    </source>
</evidence>
<comment type="cofactor">
    <cofactor evidence="1">
        <name>FAD</name>
        <dbReference type="ChEBI" id="CHEBI:57692"/>
    </cofactor>
</comment>
<dbReference type="InterPro" id="IPR013786">
    <property type="entry name" value="AcylCoA_DH/ox_N"/>
</dbReference>
<accession>A0A8J3QAM6</accession>
<organism evidence="8 9">
    <name type="scientific">Rhizocola hellebori</name>
    <dbReference type="NCBI Taxonomy" id="1392758"/>
    <lineage>
        <taxon>Bacteria</taxon>
        <taxon>Bacillati</taxon>
        <taxon>Actinomycetota</taxon>
        <taxon>Actinomycetes</taxon>
        <taxon>Micromonosporales</taxon>
        <taxon>Micromonosporaceae</taxon>
        <taxon>Rhizocola</taxon>
    </lineage>
</organism>
<feature type="domain" description="Acyl-CoA dehydrogenase/oxidase C-terminal" evidence="6">
    <location>
        <begin position="197"/>
        <end position="342"/>
    </location>
</feature>
<dbReference type="SUPFAM" id="SSF47203">
    <property type="entry name" value="Acyl-CoA dehydrogenase C-terminal domain-like"/>
    <property type="match status" value="1"/>
</dbReference>
<comment type="caution">
    <text evidence="8">The sequence shown here is derived from an EMBL/GenBank/DDBJ whole genome shotgun (WGS) entry which is preliminary data.</text>
</comment>
<dbReference type="Gene3D" id="1.20.140.10">
    <property type="entry name" value="Butyryl-CoA Dehydrogenase, subunit A, domain 3"/>
    <property type="match status" value="1"/>
</dbReference>
<dbReference type="Proteomes" id="UP000612899">
    <property type="component" value="Unassembled WGS sequence"/>
</dbReference>
<evidence type="ECO:0000259" key="6">
    <source>
        <dbReference type="Pfam" id="PF00441"/>
    </source>
</evidence>
<evidence type="ECO:0000259" key="7">
    <source>
        <dbReference type="Pfam" id="PF02771"/>
    </source>
</evidence>
<dbReference type="SUPFAM" id="SSF56645">
    <property type="entry name" value="Acyl-CoA dehydrogenase NM domain-like"/>
    <property type="match status" value="1"/>
</dbReference>
<name>A0A8J3QAM6_9ACTN</name>
<dbReference type="Gene3D" id="2.40.110.10">
    <property type="entry name" value="Butyryl-CoA Dehydrogenase, subunit A, domain 2"/>
    <property type="match status" value="1"/>
</dbReference>